<dbReference type="PROSITE" id="PS00076">
    <property type="entry name" value="PYRIDINE_REDOX_1"/>
    <property type="match status" value="1"/>
</dbReference>
<dbReference type="InterPro" id="IPR004099">
    <property type="entry name" value="Pyr_nucl-diS_OxRdtase_dimer"/>
</dbReference>
<keyword evidence="6 13" id="KW-0285">Flavoprotein</keyword>
<keyword evidence="8 13" id="KW-0560">Oxidoreductase</keyword>
<dbReference type="PRINTS" id="PR00368">
    <property type="entry name" value="FADPNR"/>
</dbReference>
<keyword evidence="11 13" id="KW-0676">Redox-active center</keyword>
<feature type="domain" description="Pyridine nucleotide-disulphide oxidoreductase dimerisation" evidence="14">
    <location>
        <begin position="347"/>
        <end position="455"/>
    </location>
</feature>
<evidence type="ECO:0000256" key="2">
    <source>
        <dbReference type="ARBA" id="ARBA00007532"/>
    </source>
</evidence>
<keyword evidence="5" id="KW-0963">Cytoplasm</keyword>
<dbReference type="PANTHER" id="PTHR22912:SF217">
    <property type="entry name" value="DIHYDROLIPOYL DEHYDROGENASE"/>
    <property type="match status" value="1"/>
</dbReference>
<dbReference type="Pfam" id="PF02852">
    <property type="entry name" value="Pyr_redox_dim"/>
    <property type="match status" value="1"/>
</dbReference>
<evidence type="ECO:0000256" key="10">
    <source>
        <dbReference type="ARBA" id="ARBA00023157"/>
    </source>
</evidence>
<evidence type="ECO:0000256" key="6">
    <source>
        <dbReference type="ARBA" id="ARBA00022630"/>
    </source>
</evidence>
<evidence type="ECO:0000256" key="3">
    <source>
        <dbReference type="ARBA" id="ARBA00012608"/>
    </source>
</evidence>
<sequence length="465" mass="49594">MADSKEYDLIVIGGGPAGYAGAIRAGQLGKKVACVEMESAGGTCLNWGCIPTKALLKSAELYLKMKKADEFGFTVGDITFDYAKVIERSRGVAGQMAKGIEFLFKKNKVDYIRGKAQVSQPGLVSIVDGAAKGEVLRAKRILIATGCKMRRIPGLEVDGERVMTSREALASTKQPKSIIIVGAGAIGVEFAYFFNALGTDVTLVEMLPTVLPIEDDEISKTLERSFEKQGIKIRTGTKCENFRVGEKSVTVDLVKDDVKEVVEADVVLSAIGVVANIEGVLAPGVKVELDRNYVKVDDNYETNVKGIYAAGDIIGPPWLAHIATFEAVNAVNAMFGHGEPRRVSNFPGCTYCQPQVASTGLTERAAREKKLDIKVGKFPFTASGKAVAGGSSEGFVKVVTDAKTGEIYGAHIIGSEATELIAEYGLAIELECSVEEVHKTIHAHPTLSEALMEAAAASMGEAIHI</sequence>
<protein>
    <recommendedName>
        <fullName evidence="4 13">Dihydrolipoyl dehydrogenase</fullName>
        <ecNumber evidence="3 13">1.8.1.4</ecNumber>
    </recommendedName>
</protein>
<dbReference type="Proteomes" id="UP000738431">
    <property type="component" value="Chromosome"/>
</dbReference>
<keyword evidence="7 13" id="KW-0274">FAD</keyword>
<evidence type="ECO:0000256" key="13">
    <source>
        <dbReference type="RuleBase" id="RU003692"/>
    </source>
</evidence>
<evidence type="ECO:0000313" key="16">
    <source>
        <dbReference type="EMBL" id="WRQ88644.1"/>
    </source>
</evidence>
<evidence type="ECO:0000256" key="4">
    <source>
        <dbReference type="ARBA" id="ARBA00016961"/>
    </source>
</evidence>
<dbReference type="InterPro" id="IPR016156">
    <property type="entry name" value="FAD/NAD-linked_Rdtase_dimer_sf"/>
</dbReference>
<gene>
    <name evidence="16" type="primary">lpdA</name>
    <name evidence="16" type="ORF">K1X11_004460</name>
</gene>
<dbReference type="Gene3D" id="3.50.50.60">
    <property type="entry name" value="FAD/NAD(P)-binding domain"/>
    <property type="match status" value="2"/>
</dbReference>
<evidence type="ECO:0000256" key="8">
    <source>
        <dbReference type="ARBA" id="ARBA00023002"/>
    </source>
</evidence>
<dbReference type="InterPro" id="IPR001100">
    <property type="entry name" value="Pyr_nuc-diS_OxRdtase"/>
</dbReference>
<dbReference type="GO" id="GO:0004148">
    <property type="term" value="F:dihydrolipoyl dehydrogenase (NADH) activity"/>
    <property type="evidence" value="ECO:0007669"/>
    <property type="project" value="UniProtKB-EC"/>
</dbReference>
<dbReference type="Gene3D" id="3.30.390.30">
    <property type="match status" value="1"/>
</dbReference>
<organism evidence="16 17">
    <name type="scientific">Actomonas aquatica</name>
    <dbReference type="NCBI Taxonomy" id="2866162"/>
    <lineage>
        <taxon>Bacteria</taxon>
        <taxon>Pseudomonadati</taxon>
        <taxon>Verrucomicrobiota</taxon>
        <taxon>Opitutia</taxon>
        <taxon>Opitutales</taxon>
        <taxon>Opitutaceae</taxon>
        <taxon>Actomonas</taxon>
    </lineage>
</organism>
<dbReference type="InterPro" id="IPR012999">
    <property type="entry name" value="Pyr_OxRdtase_I_AS"/>
</dbReference>
<dbReference type="EC" id="1.8.1.4" evidence="3 13"/>
<comment type="subcellular location">
    <subcellularLocation>
        <location evidence="1">Cytoplasm</location>
    </subcellularLocation>
</comment>
<dbReference type="SUPFAM" id="SSF55424">
    <property type="entry name" value="FAD/NAD-linked reductases, dimerisation (C-terminal) domain"/>
    <property type="match status" value="1"/>
</dbReference>
<dbReference type="SUPFAM" id="SSF51905">
    <property type="entry name" value="FAD/NAD(P)-binding domain"/>
    <property type="match status" value="1"/>
</dbReference>
<evidence type="ECO:0000256" key="11">
    <source>
        <dbReference type="ARBA" id="ARBA00023284"/>
    </source>
</evidence>
<dbReference type="PIRSF" id="PIRSF000350">
    <property type="entry name" value="Mercury_reductase_MerA"/>
    <property type="match status" value="1"/>
</dbReference>
<reference evidence="16 17" key="2">
    <citation type="submission" date="2023-12" db="EMBL/GenBank/DDBJ databases">
        <title>Description of an unclassified Opitutus bacterium of Verrucomicrobiota.</title>
        <authorList>
            <person name="Zhang D.-F."/>
        </authorList>
    </citation>
    <scope>NUCLEOTIDE SEQUENCE [LARGE SCALE GENOMIC DNA]</scope>
    <source>
        <strain evidence="16 17">WL0086</strain>
    </source>
</reference>
<accession>A0ABZ1CDD8</accession>
<evidence type="ECO:0000256" key="7">
    <source>
        <dbReference type="ARBA" id="ARBA00022827"/>
    </source>
</evidence>
<keyword evidence="9 13" id="KW-0520">NAD</keyword>
<comment type="miscellaneous">
    <text evidence="13">The active site is a redox-active disulfide bond.</text>
</comment>
<feature type="domain" description="FAD/NAD(P)-binding" evidence="15">
    <location>
        <begin position="7"/>
        <end position="326"/>
    </location>
</feature>
<dbReference type="Pfam" id="PF07992">
    <property type="entry name" value="Pyr_redox_2"/>
    <property type="match status" value="1"/>
</dbReference>
<dbReference type="InterPro" id="IPR023753">
    <property type="entry name" value="FAD/NAD-binding_dom"/>
</dbReference>
<dbReference type="InterPro" id="IPR006258">
    <property type="entry name" value="Lipoamide_DH"/>
</dbReference>
<evidence type="ECO:0000256" key="9">
    <source>
        <dbReference type="ARBA" id="ARBA00023027"/>
    </source>
</evidence>
<dbReference type="PANTHER" id="PTHR22912">
    <property type="entry name" value="DISULFIDE OXIDOREDUCTASE"/>
    <property type="match status" value="1"/>
</dbReference>
<evidence type="ECO:0000259" key="15">
    <source>
        <dbReference type="Pfam" id="PF07992"/>
    </source>
</evidence>
<comment type="cofactor">
    <cofactor evidence="13">
        <name>FAD</name>
        <dbReference type="ChEBI" id="CHEBI:57692"/>
    </cofactor>
    <text evidence="13">Binds 1 FAD per subunit.</text>
</comment>
<evidence type="ECO:0000256" key="12">
    <source>
        <dbReference type="ARBA" id="ARBA00049187"/>
    </source>
</evidence>
<comment type="similarity">
    <text evidence="2 13">Belongs to the class-I pyridine nucleotide-disulfide oxidoreductase family.</text>
</comment>
<dbReference type="NCBIfam" id="TIGR01350">
    <property type="entry name" value="lipoamide_DH"/>
    <property type="match status" value="1"/>
</dbReference>
<reference evidence="16 17" key="1">
    <citation type="submission" date="2021-08" db="EMBL/GenBank/DDBJ databases">
        <authorList>
            <person name="Zhang D."/>
            <person name="Zhang A."/>
            <person name="Wang L."/>
        </authorList>
    </citation>
    <scope>NUCLEOTIDE SEQUENCE [LARGE SCALE GENOMIC DNA]</scope>
    <source>
        <strain evidence="16 17">WL0086</strain>
    </source>
</reference>
<evidence type="ECO:0000256" key="1">
    <source>
        <dbReference type="ARBA" id="ARBA00004496"/>
    </source>
</evidence>
<dbReference type="RefSeq" id="WP_221031746.1">
    <property type="nucleotide sequence ID" value="NZ_CP139781.1"/>
</dbReference>
<evidence type="ECO:0000259" key="14">
    <source>
        <dbReference type="Pfam" id="PF02852"/>
    </source>
</evidence>
<keyword evidence="10" id="KW-1015">Disulfide bond</keyword>
<dbReference type="EMBL" id="CP139781">
    <property type="protein sequence ID" value="WRQ88644.1"/>
    <property type="molecule type" value="Genomic_DNA"/>
</dbReference>
<comment type="catalytic activity">
    <reaction evidence="12 13">
        <text>N(6)-[(R)-dihydrolipoyl]-L-lysyl-[protein] + NAD(+) = N(6)-[(R)-lipoyl]-L-lysyl-[protein] + NADH + H(+)</text>
        <dbReference type="Rhea" id="RHEA:15045"/>
        <dbReference type="Rhea" id="RHEA-COMP:10474"/>
        <dbReference type="Rhea" id="RHEA-COMP:10475"/>
        <dbReference type="ChEBI" id="CHEBI:15378"/>
        <dbReference type="ChEBI" id="CHEBI:57540"/>
        <dbReference type="ChEBI" id="CHEBI:57945"/>
        <dbReference type="ChEBI" id="CHEBI:83099"/>
        <dbReference type="ChEBI" id="CHEBI:83100"/>
        <dbReference type="EC" id="1.8.1.4"/>
    </reaction>
</comment>
<evidence type="ECO:0000256" key="5">
    <source>
        <dbReference type="ARBA" id="ARBA00022490"/>
    </source>
</evidence>
<dbReference type="InterPro" id="IPR036188">
    <property type="entry name" value="FAD/NAD-bd_sf"/>
</dbReference>
<evidence type="ECO:0000313" key="17">
    <source>
        <dbReference type="Proteomes" id="UP000738431"/>
    </source>
</evidence>
<keyword evidence="17" id="KW-1185">Reference proteome</keyword>
<proteinExistence type="inferred from homology"/>
<dbReference type="InterPro" id="IPR050151">
    <property type="entry name" value="Class-I_Pyr_Nuc-Dis_Oxidored"/>
</dbReference>
<dbReference type="PRINTS" id="PR00411">
    <property type="entry name" value="PNDRDTASEI"/>
</dbReference>
<name>A0ABZ1CDD8_9BACT</name>